<name>A0ACC6AAB2_9BACI</name>
<organism evidence="1 2">
    <name type="scientific">Bacillus cytotoxicus</name>
    <dbReference type="NCBI Taxonomy" id="580165"/>
    <lineage>
        <taxon>Bacteria</taxon>
        <taxon>Bacillati</taxon>
        <taxon>Bacillota</taxon>
        <taxon>Bacilli</taxon>
        <taxon>Bacillales</taxon>
        <taxon>Bacillaceae</taxon>
        <taxon>Bacillus</taxon>
        <taxon>Bacillus cereus group</taxon>
    </lineage>
</organism>
<evidence type="ECO:0000313" key="2">
    <source>
        <dbReference type="Proteomes" id="UP001202289"/>
    </source>
</evidence>
<accession>A0ACC6AAB2</accession>
<protein>
    <submittedName>
        <fullName evidence="1">Uncharacterized protein</fullName>
    </submittedName>
</protein>
<reference evidence="1" key="1">
    <citation type="submission" date="2022-05" db="EMBL/GenBank/DDBJ databases">
        <title>Comparative Genomics of Spacecraft Associated Microbes.</title>
        <authorList>
            <person name="Tran M.T."/>
            <person name="Wright A."/>
            <person name="Seuylemezian A."/>
            <person name="Eisen J."/>
            <person name="Coil D."/>
        </authorList>
    </citation>
    <scope>NUCLEOTIDE SEQUENCE</scope>
    <source>
        <strain evidence="1">FAIRING 10M-2.2</strain>
    </source>
</reference>
<proteinExistence type="predicted"/>
<dbReference type="EMBL" id="JAMBOP010000027">
    <property type="protein sequence ID" value="MCM3737668.1"/>
    <property type="molecule type" value="Genomic_DNA"/>
</dbReference>
<sequence length="162" mass="18562">MDNQIVIDGVPNDGIVAWFLALGLIFVIIFLVWALVAYLLTAFALYHMAKADEREDAFFAFIPFFSTKTWGDLIGKKFPQFMQPQSGWKLVGVYAACLIIGWIPALNVVSSILLFVLGIYIIYLLFERYTTNAVLYTVLHIITCFIFLPIHLFVIRNNEPRY</sequence>
<gene>
    <name evidence="1" type="ORF">M3215_18230</name>
</gene>
<keyword evidence="2" id="KW-1185">Reference proteome</keyword>
<evidence type="ECO:0000313" key="1">
    <source>
        <dbReference type="EMBL" id="MCM3737668.1"/>
    </source>
</evidence>
<dbReference type="Proteomes" id="UP001202289">
    <property type="component" value="Unassembled WGS sequence"/>
</dbReference>
<comment type="caution">
    <text evidence="1">The sequence shown here is derived from an EMBL/GenBank/DDBJ whole genome shotgun (WGS) entry which is preliminary data.</text>
</comment>